<name>A0A8J3G0M7_9BURK</name>
<gene>
    <name evidence="3" type="ORF">GCM10009007_12180</name>
</gene>
<dbReference type="GO" id="GO:0003700">
    <property type="term" value="F:DNA-binding transcription factor activity"/>
    <property type="evidence" value="ECO:0007669"/>
    <property type="project" value="TreeGrafter"/>
</dbReference>
<dbReference type="PROSITE" id="PS50943">
    <property type="entry name" value="HTH_CROC1"/>
    <property type="match status" value="1"/>
</dbReference>
<dbReference type="Gene3D" id="1.10.260.40">
    <property type="entry name" value="lambda repressor-like DNA-binding domains"/>
    <property type="match status" value="1"/>
</dbReference>
<keyword evidence="4" id="KW-1185">Reference proteome</keyword>
<reference evidence="3" key="2">
    <citation type="submission" date="2020-09" db="EMBL/GenBank/DDBJ databases">
        <authorList>
            <person name="Sun Q."/>
            <person name="Kim S."/>
        </authorList>
    </citation>
    <scope>NUCLEOTIDE SEQUENCE</scope>
    <source>
        <strain evidence="3">KCTC 32501</strain>
    </source>
</reference>
<dbReference type="SMART" id="SM00530">
    <property type="entry name" value="HTH_XRE"/>
    <property type="match status" value="1"/>
</dbReference>
<dbReference type="InterPro" id="IPR001387">
    <property type="entry name" value="Cro/C1-type_HTH"/>
</dbReference>
<dbReference type="PANTHER" id="PTHR46797:SF1">
    <property type="entry name" value="METHYLPHOSPHONATE SYNTHASE"/>
    <property type="match status" value="1"/>
</dbReference>
<protein>
    <recommendedName>
        <fullName evidence="2">HTH cro/C1-type domain-containing protein</fullName>
    </recommendedName>
</protein>
<dbReference type="GO" id="GO:0005829">
    <property type="term" value="C:cytosol"/>
    <property type="evidence" value="ECO:0007669"/>
    <property type="project" value="TreeGrafter"/>
</dbReference>
<evidence type="ECO:0000256" key="1">
    <source>
        <dbReference type="ARBA" id="ARBA00023125"/>
    </source>
</evidence>
<evidence type="ECO:0000313" key="4">
    <source>
        <dbReference type="Proteomes" id="UP000614287"/>
    </source>
</evidence>
<evidence type="ECO:0000259" key="2">
    <source>
        <dbReference type="PROSITE" id="PS50943"/>
    </source>
</evidence>
<dbReference type="Pfam" id="PF01381">
    <property type="entry name" value="HTH_3"/>
    <property type="match status" value="1"/>
</dbReference>
<dbReference type="InterPro" id="IPR050807">
    <property type="entry name" value="TransReg_Diox_bact_type"/>
</dbReference>
<accession>A0A8J3G0M7</accession>
<proteinExistence type="predicted"/>
<dbReference type="AlphaFoldDB" id="A0A8J3G0M7"/>
<dbReference type="GO" id="GO:0003677">
    <property type="term" value="F:DNA binding"/>
    <property type="evidence" value="ECO:0007669"/>
    <property type="project" value="UniProtKB-KW"/>
</dbReference>
<comment type="caution">
    <text evidence="3">The sequence shown here is derived from an EMBL/GenBank/DDBJ whole genome shotgun (WGS) entry which is preliminary data.</text>
</comment>
<sequence>MSKAKATVNLGSRIRFIRKARQLTQEMLAERLGIEPTSMSRIETNKHKPSLDTLEDLAVALDVPVYAFLTDEVAMTDEQITPEAIRYKLYTYIATADDATLLRWYRDTL</sequence>
<reference evidence="3" key="1">
    <citation type="journal article" date="2014" name="Int. J. Syst. Evol. Microbiol.">
        <title>Complete genome sequence of Corynebacterium casei LMG S-19264T (=DSM 44701T), isolated from a smear-ripened cheese.</title>
        <authorList>
            <consortium name="US DOE Joint Genome Institute (JGI-PGF)"/>
            <person name="Walter F."/>
            <person name="Albersmeier A."/>
            <person name="Kalinowski J."/>
            <person name="Ruckert C."/>
        </authorList>
    </citation>
    <scope>NUCLEOTIDE SEQUENCE</scope>
    <source>
        <strain evidence="3">KCTC 32501</strain>
    </source>
</reference>
<dbReference type="InterPro" id="IPR010982">
    <property type="entry name" value="Lambda_DNA-bd_dom_sf"/>
</dbReference>
<evidence type="ECO:0000313" key="3">
    <source>
        <dbReference type="EMBL" id="GHA72718.1"/>
    </source>
</evidence>
<keyword evidence="1" id="KW-0238">DNA-binding</keyword>
<organism evidence="3 4">
    <name type="scientific">Formosimonas limnophila</name>
    <dbReference type="NCBI Taxonomy" id="1384487"/>
    <lineage>
        <taxon>Bacteria</taxon>
        <taxon>Pseudomonadati</taxon>
        <taxon>Pseudomonadota</taxon>
        <taxon>Betaproteobacteria</taxon>
        <taxon>Burkholderiales</taxon>
        <taxon>Burkholderiaceae</taxon>
        <taxon>Formosimonas</taxon>
    </lineage>
</organism>
<dbReference type="PANTHER" id="PTHR46797">
    <property type="entry name" value="HTH-TYPE TRANSCRIPTIONAL REGULATOR"/>
    <property type="match status" value="1"/>
</dbReference>
<feature type="domain" description="HTH cro/C1-type" evidence="2">
    <location>
        <begin position="14"/>
        <end position="68"/>
    </location>
</feature>
<dbReference type="SUPFAM" id="SSF47413">
    <property type="entry name" value="lambda repressor-like DNA-binding domains"/>
    <property type="match status" value="1"/>
</dbReference>
<dbReference type="Proteomes" id="UP000614287">
    <property type="component" value="Unassembled WGS sequence"/>
</dbReference>
<dbReference type="CDD" id="cd00093">
    <property type="entry name" value="HTH_XRE"/>
    <property type="match status" value="1"/>
</dbReference>
<dbReference type="EMBL" id="BMZG01000005">
    <property type="protein sequence ID" value="GHA72718.1"/>
    <property type="molecule type" value="Genomic_DNA"/>
</dbReference>
<dbReference type="RefSeq" id="WP_189493051.1">
    <property type="nucleotide sequence ID" value="NZ_BMZG01000005.1"/>
</dbReference>